<protein>
    <recommendedName>
        <fullName evidence="3">HNH nuclease domain-containing protein</fullName>
    </recommendedName>
</protein>
<evidence type="ECO:0000313" key="2">
    <source>
        <dbReference type="Proteomes" id="UP000238954"/>
    </source>
</evidence>
<proteinExistence type="predicted"/>
<dbReference type="AlphaFoldDB" id="A0A2S8B2Z7"/>
<dbReference type="Proteomes" id="UP000238954">
    <property type="component" value="Chromosome"/>
</dbReference>
<accession>A0A2S8B2Z7</accession>
<dbReference type="Gene3D" id="1.10.30.50">
    <property type="match status" value="1"/>
</dbReference>
<dbReference type="EMBL" id="PHFW01000003">
    <property type="protein sequence ID" value="PQM26737.1"/>
    <property type="molecule type" value="Genomic_DNA"/>
</dbReference>
<name>A0A2S8B2Z7_9SPHN</name>
<reference evidence="2" key="1">
    <citation type="submission" date="2017-11" db="EMBL/GenBank/DDBJ databases">
        <title>The complete genome sequence of Sphingopyxis pomeranensis sp. nov. strain WS5A3p.</title>
        <authorList>
            <person name="Kaminski M.A."/>
        </authorList>
    </citation>
    <scope>NUCLEOTIDE SEQUENCE [LARGE SCALE GENOMIC DNA]</scope>
    <source>
        <strain evidence="2">WS5A3p</strain>
    </source>
</reference>
<evidence type="ECO:0008006" key="3">
    <source>
        <dbReference type="Google" id="ProtNLM"/>
    </source>
</evidence>
<dbReference type="OrthoDB" id="9789856at2"/>
<organism evidence="1 2">
    <name type="scientific">Sphingopyxis lindanitolerans</name>
    <dbReference type="NCBI Taxonomy" id="2054227"/>
    <lineage>
        <taxon>Bacteria</taxon>
        <taxon>Pseudomonadati</taxon>
        <taxon>Pseudomonadota</taxon>
        <taxon>Alphaproteobacteria</taxon>
        <taxon>Sphingomonadales</taxon>
        <taxon>Sphingomonadaceae</taxon>
        <taxon>Sphingopyxis</taxon>
    </lineage>
</organism>
<comment type="caution">
    <text evidence="1">The sequence shown here is derived from an EMBL/GenBank/DDBJ whole genome shotgun (WGS) entry which is preliminary data.</text>
</comment>
<keyword evidence="2" id="KW-1185">Reference proteome</keyword>
<gene>
    <name evidence="1" type="ORF">CVO77_17190</name>
</gene>
<dbReference type="RefSeq" id="WP_106000107.1">
    <property type="nucleotide sequence ID" value="NZ_CM009578.1"/>
</dbReference>
<sequence length="255" mass="28146">MIRVAKPETPAKLAEGIVLTAADCALYDEDAMPYDSGVLAFEIDSKIYGHAQVKDVLRTAQHSKCCFCEGIFEANAAADVEHFRPKKYSQQARRQAKLYPGYYWLGYIWENLYYSCQVCNRSHKKNFFPLADPGQRALNHHGSIANEAPLILDPSGPLDPRDHIRFADEVAVGTTVQGRTTVDYVALNRLPLIEARLELYQTLDLLRKIAAMPEDGANAEALEAIQDAGAFLLEAVLPTSKFSAMASDMLAPPAA</sequence>
<evidence type="ECO:0000313" key="1">
    <source>
        <dbReference type="EMBL" id="PQM26737.1"/>
    </source>
</evidence>